<protein>
    <submittedName>
        <fullName evidence="1">Uncharacterized protein</fullName>
    </submittedName>
</protein>
<proteinExistence type="predicted"/>
<dbReference type="EMBL" id="PEYM01000130">
    <property type="protein sequence ID" value="PIS28485.1"/>
    <property type="molecule type" value="Genomic_DNA"/>
</dbReference>
<sequence length="107" mass="11504">MSSLMNGINDVYSLTAQINAAREGSQATTNLDPENFQLLLAQNFARMLNDLISSGDDNDDNKNDDIFGNLFSNPSTNSLANLTNQSGDSLALQSYLLQNQSSAASII</sequence>
<dbReference type="Proteomes" id="UP000231343">
    <property type="component" value="Unassembled WGS sequence"/>
</dbReference>
<evidence type="ECO:0000313" key="2">
    <source>
        <dbReference type="Proteomes" id="UP000231343"/>
    </source>
</evidence>
<comment type="caution">
    <text evidence="1">The sequence shown here is derived from an EMBL/GenBank/DDBJ whole genome shotgun (WGS) entry which is preliminary data.</text>
</comment>
<organism evidence="1 2">
    <name type="scientific">Candidatus Saganbacteria bacterium CG08_land_8_20_14_0_20_45_16</name>
    <dbReference type="NCBI Taxonomy" id="2014293"/>
    <lineage>
        <taxon>Bacteria</taxon>
        <taxon>Bacillati</taxon>
        <taxon>Saganbacteria</taxon>
    </lineage>
</organism>
<accession>A0A2H0XUP4</accession>
<evidence type="ECO:0000313" key="1">
    <source>
        <dbReference type="EMBL" id="PIS28485.1"/>
    </source>
</evidence>
<reference evidence="1 2" key="1">
    <citation type="submission" date="2017-09" db="EMBL/GenBank/DDBJ databases">
        <title>Depth-based differentiation of microbial function through sediment-hosted aquifers and enrichment of novel symbionts in the deep terrestrial subsurface.</title>
        <authorList>
            <person name="Probst A.J."/>
            <person name="Ladd B."/>
            <person name="Jarett J.K."/>
            <person name="Geller-Mcgrath D.E."/>
            <person name="Sieber C.M."/>
            <person name="Emerson J.B."/>
            <person name="Anantharaman K."/>
            <person name="Thomas B.C."/>
            <person name="Malmstrom R."/>
            <person name="Stieglmeier M."/>
            <person name="Klingl A."/>
            <person name="Woyke T."/>
            <person name="Ryan C.M."/>
            <person name="Banfield J.F."/>
        </authorList>
    </citation>
    <scope>NUCLEOTIDE SEQUENCE [LARGE SCALE GENOMIC DNA]</scope>
    <source>
        <strain evidence="1">CG08_land_8_20_14_0_20_45_16</strain>
    </source>
</reference>
<name>A0A2H0XUP4_UNCSA</name>
<gene>
    <name evidence="1" type="ORF">COT42_07960</name>
</gene>
<dbReference type="AlphaFoldDB" id="A0A2H0XUP4"/>